<organism evidence="1 2">
    <name type="scientific">Methyloligella halotolerans</name>
    <dbReference type="NCBI Taxonomy" id="1177755"/>
    <lineage>
        <taxon>Bacteria</taxon>
        <taxon>Pseudomonadati</taxon>
        <taxon>Pseudomonadota</taxon>
        <taxon>Alphaproteobacteria</taxon>
        <taxon>Hyphomicrobiales</taxon>
        <taxon>Hyphomicrobiaceae</taxon>
        <taxon>Methyloligella</taxon>
    </lineage>
</organism>
<name>A0A1E2RVA8_9HYPH</name>
<dbReference type="EMBL" id="MASI01000011">
    <property type="protein sequence ID" value="ODA66028.1"/>
    <property type="molecule type" value="Genomic_DNA"/>
</dbReference>
<dbReference type="Proteomes" id="UP000095087">
    <property type="component" value="Unassembled WGS sequence"/>
</dbReference>
<evidence type="ECO:0000313" key="2">
    <source>
        <dbReference type="Proteomes" id="UP000095087"/>
    </source>
</evidence>
<dbReference type="RefSeq" id="WP_069096177.1">
    <property type="nucleotide sequence ID" value="NZ_MASI01000011.1"/>
</dbReference>
<gene>
    <name evidence="1" type="ORF">A7A08_03042</name>
</gene>
<protein>
    <submittedName>
        <fullName evidence="1">Uncharacterized protein</fullName>
    </submittedName>
</protein>
<evidence type="ECO:0000313" key="1">
    <source>
        <dbReference type="EMBL" id="ODA66028.1"/>
    </source>
</evidence>
<accession>A0A1E2RVA8</accession>
<dbReference type="AlphaFoldDB" id="A0A1E2RVA8"/>
<sequence>MEARIASLIERDAIDRQAAKGHLLSLIAEAARYIRTLTGTEPRPCQTALVRAMTLAVFATNVEAALKLVTKAVKDAEQLAAIAEAKAEQRDSAPNETLLH</sequence>
<keyword evidence="2" id="KW-1185">Reference proteome</keyword>
<proteinExistence type="predicted"/>
<comment type="caution">
    <text evidence="1">The sequence shown here is derived from an EMBL/GenBank/DDBJ whole genome shotgun (WGS) entry which is preliminary data.</text>
</comment>
<reference evidence="1 2" key="1">
    <citation type="submission" date="2016-07" db="EMBL/GenBank/DDBJ databases">
        <title>Draft genome sequence of Methyloligella halotolerans C2T (VKM B-2706T=CCUG 61687T=DSM 25045T), a halotolerant polyhydroxybutyrate accumulating methylotroph.</title>
        <authorList>
            <person name="Vasilenko O.V."/>
            <person name="Doronina N.V."/>
            <person name="Poroshina M.N."/>
            <person name="Tarlachkov S.V."/>
            <person name="Trotsenko Y.A."/>
        </authorList>
    </citation>
    <scope>NUCLEOTIDE SEQUENCE [LARGE SCALE GENOMIC DNA]</scope>
    <source>
        <strain evidence="1 2">VKM B-2706</strain>
    </source>
</reference>